<keyword evidence="13 15" id="KW-0030">Aminoacyl-tRNA synthetase</keyword>
<dbReference type="GO" id="GO:0000049">
    <property type="term" value="F:tRNA binding"/>
    <property type="evidence" value="ECO:0007669"/>
    <property type="project" value="UniProtKB-UniRule"/>
</dbReference>
<evidence type="ECO:0000256" key="8">
    <source>
        <dbReference type="ARBA" id="ARBA00022741"/>
    </source>
</evidence>
<dbReference type="SUPFAM" id="SSF50249">
    <property type="entry name" value="Nucleic acid-binding proteins"/>
    <property type="match status" value="1"/>
</dbReference>
<comment type="subcellular location">
    <subcellularLocation>
        <location evidence="1 15">Cytoplasm</location>
    </subcellularLocation>
</comment>
<dbReference type="CDD" id="cd02796">
    <property type="entry name" value="tRNA_bind_bactPheRS"/>
    <property type="match status" value="1"/>
</dbReference>
<dbReference type="GO" id="GO:0005524">
    <property type="term" value="F:ATP binding"/>
    <property type="evidence" value="ECO:0007669"/>
    <property type="project" value="UniProtKB-UniRule"/>
</dbReference>
<feature type="domain" description="TRNA-binding" evidence="17">
    <location>
        <begin position="40"/>
        <end position="163"/>
    </location>
</feature>
<comment type="subunit">
    <text evidence="3 15">Tetramer of two alpha and two beta subunits.</text>
</comment>
<dbReference type="Pfam" id="PF17759">
    <property type="entry name" value="tRNA_synthFbeta"/>
    <property type="match status" value="1"/>
</dbReference>
<keyword evidence="4 15" id="KW-0963">Cytoplasm</keyword>
<keyword evidence="12 15" id="KW-0648">Protein biosynthesis</keyword>
<evidence type="ECO:0000313" key="21">
    <source>
        <dbReference type="Proteomes" id="UP000198867"/>
    </source>
</evidence>
<dbReference type="InterPro" id="IPR045060">
    <property type="entry name" value="Phe-tRNA-ligase_IIc_bsu"/>
</dbReference>
<evidence type="ECO:0000256" key="9">
    <source>
        <dbReference type="ARBA" id="ARBA00022840"/>
    </source>
</evidence>
<dbReference type="InterPro" id="IPR036690">
    <property type="entry name" value="Fdx_antiC-bd_sf"/>
</dbReference>
<dbReference type="Pfam" id="PF03147">
    <property type="entry name" value="FDX-ACB"/>
    <property type="match status" value="1"/>
</dbReference>
<dbReference type="GO" id="GO:0000287">
    <property type="term" value="F:magnesium ion binding"/>
    <property type="evidence" value="ECO:0007669"/>
    <property type="project" value="UniProtKB-UniRule"/>
</dbReference>
<dbReference type="Gene3D" id="3.30.56.10">
    <property type="match status" value="2"/>
</dbReference>
<dbReference type="SMART" id="SM00896">
    <property type="entry name" value="FDX-ACB"/>
    <property type="match status" value="1"/>
</dbReference>
<evidence type="ECO:0000256" key="5">
    <source>
        <dbReference type="ARBA" id="ARBA00022555"/>
    </source>
</evidence>
<keyword evidence="5 16" id="KW-0820">tRNA-binding</keyword>
<reference evidence="21" key="1">
    <citation type="submission" date="2016-10" db="EMBL/GenBank/DDBJ databases">
        <authorList>
            <person name="Varghese N."/>
            <person name="Submissions S."/>
        </authorList>
    </citation>
    <scope>NUCLEOTIDE SEQUENCE [LARGE SCALE GENOMIC DNA]</scope>
    <source>
        <strain evidence="21">CGMCC 1.11101</strain>
    </source>
</reference>
<proteinExistence type="inferred from homology"/>
<sequence>MRVPLSWLAEYVDLAPGSTTEDVHAALVKVGLEEEDIHTFDVSGPVVVGEVLEFVEEPQSNGKTIRWCQVRVAPDGETAADGGPAVHGIVCGADNFFVGDKVVVTLPGAVLPGPFPIAARKTYGHVSDGMIASTRELGLGDEHDGILRLSTLGVDAEVGTDAIALLGLDDAAIEINVTPDRGYAFSIRGVAREYSHATGATFRDPATRPELVTPVGDGYPVAIDDVAPIRGRQGASVFATRVVRGVDATRPTPPWMVSRLKLAGIRSISLLVDITNYVMLELGQPIHGYDLDHLTGGIVVRRAIGGETLETLDGQKRKLDLEDLLITDGSGAIGLAGVMGGARTEMSDATTNVLIEAANFDPVSIARTARRHKLPSEASRRFERGVDPRIAVASAARVAELMVSLAGGTTDAVAGVVGEPAEPEAIRFPGGYVSALIGVDYTDDEIRGSLEEIGATVADADGGLLVTPPSWRPDLTDKSDLAEEVARIVGYDRIPSVLPVAPAGRGLTRSQRIRRTVADTLAAAGSTEILAFPFLGAEDNNLYGSPDSETVPAIKVANALDASAPYLRTTLLPGLIAAAKHNLSRGLTDLSLFEVGLVFTPEAGRSYGQAELPSGVALPTDEQLAELNDGIPPQPRHVGVLILGNAVPKQPGQPAVASGIADALAAVTQIGLATGAPIEVKQGSHKAMHPGRTAELWIGDRSIGFAGELLPQLALDSDLPRVVAVLELDLDALLESTDAAFTAGVIGTLPAATQDLSLVVSVDAPAAAVGAAVREGAGSLLEDIRLVDDYRGQGLADGTKSLTFALRFRAPDRTLTAAEATEAKLAGSALAAERFGAHIRD</sequence>
<dbReference type="InterPro" id="IPR009061">
    <property type="entry name" value="DNA-bd_dom_put_sf"/>
</dbReference>
<dbReference type="InterPro" id="IPR041616">
    <property type="entry name" value="PheRS_beta_core"/>
</dbReference>
<feature type="binding site" evidence="15">
    <location>
        <position position="484"/>
    </location>
    <ligand>
        <name>Mg(2+)</name>
        <dbReference type="ChEBI" id="CHEBI:18420"/>
        <note>shared with alpha subunit</note>
    </ligand>
</feature>
<dbReference type="InterPro" id="IPR005121">
    <property type="entry name" value="Fdx_antiC-bd"/>
</dbReference>
<dbReference type="Gene3D" id="3.30.70.380">
    <property type="entry name" value="Ferrodoxin-fold anticodon-binding domain"/>
    <property type="match status" value="1"/>
</dbReference>
<comment type="catalytic activity">
    <reaction evidence="14 15">
        <text>tRNA(Phe) + L-phenylalanine + ATP = L-phenylalanyl-tRNA(Phe) + AMP + diphosphate + H(+)</text>
        <dbReference type="Rhea" id="RHEA:19413"/>
        <dbReference type="Rhea" id="RHEA-COMP:9668"/>
        <dbReference type="Rhea" id="RHEA-COMP:9699"/>
        <dbReference type="ChEBI" id="CHEBI:15378"/>
        <dbReference type="ChEBI" id="CHEBI:30616"/>
        <dbReference type="ChEBI" id="CHEBI:33019"/>
        <dbReference type="ChEBI" id="CHEBI:58095"/>
        <dbReference type="ChEBI" id="CHEBI:78442"/>
        <dbReference type="ChEBI" id="CHEBI:78531"/>
        <dbReference type="ChEBI" id="CHEBI:456215"/>
        <dbReference type="EC" id="6.1.1.20"/>
    </reaction>
</comment>
<dbReference type="PANTHER" id="PTHR10947">
    <property type="entry name" value="PHENYLALANYL-TRNA SYNTHETASE BETA CHAIN AND LEUCINE-RICH REPEAT-CONTAINING PROTEIN 47"/>
    <property type="match status" value="1"/>
</dbReference>
<evidence type="ECO:0000259" key="17">
    <source>
        <dbReference type="PROSITE" id="PS50886"/>
    </source>
</evidence>
<dbReference type="PROSITE" id="PS50886">
    <property type="entry name" value="TRBD"/>
    <property type="match status" value="1"/>
</dbReference>
<organism evidence="20 21">
    <name type="scientific">Mycetocola miduiensis</name>
    <dbReference type="NCBI Taxonomy" id="995034"/>
    <lineage>
        <taxon>Bacteria</taxon>
        <taxon>Bacillati</taxon>
        <taxon>Actinomycetota</taxon>
        <taxon>Actinomycetes</taxon>
        <taxon>Micrococcales</taxon>
        <taxon>Microbacteriaceae</taxon>
        <taxon>Mycetocola</taxon>
    </lineage>
</organism>
<feature type="binding site" evidence="15">
    <location>
        <position position="480"/>
    </location>
    <ligand>
        <name>Mg(2+)</name>
        <dbReference type="ChEBI" id="CHEBI:18420"/>
        <note>shared with alpha subunit</note>
    </ligand>
</feature>
<keyword evidence="10 15" id="KW-0460">Magnesium</keyword>
<dbReference type="SUPFAM" id="SSF46955">
    <property type="entry name" value="Putative DNA-binding domain"/>
    <property type="match status" value="1"/>
</dbReference>
<dbReference type="InterPro" id="IPR002547">
    <property type="entry name" value="tRNA-bd_dom"/>
</dbReference>
<dbReference type="InterPro" id="IPR005146">
    <property type="entry name" value="B3/B4_tRNA-bd"/>
</dbReference>
<dbReference type="OrthoDB" id="9805455at2"/>
<dbReference type="InterPro" id="IPR045864">
    <property type="entry name" value="aa-tRNA-synth_II/BPL/LPL"/>
</dbReference>
<dbReference type="Gene3D" id="3.30.930.10">
    <property type="entry name" value="Bira Bifunctional Protein, Domain 2"/>
    <property type="match status" value="1"/>
</dbReference>
<dbReference type="AlphaFoldDB" id="A0A1I5BGJ9"/>
<evidence type="ECO:0000256" key="6">
    <source>
        <dbReference type="ARBA" id="ARBA00022598"/>
    </source>
</evidence>
<evidence type="ECO:0000256" key="11">
    <source>
        <dbReference type="ARBA" id="ARBA00022884"/>
    </source>
</evidence>
<dbReference type="SUPFAM" id="SSF55681">
    <property type="entry name" value="Class II aaRS and biotin synthetases"/>
    <property type="match status" value="1"/>
</dbReference>
<feature type="domain" description="B5" evidence="19">
    <location>
        <begin position="421"/>
        <end position="496"/>
    </location>
</feature>
<dbReference type="RefSeq" id="WP_090710810.1">
    <property type="nucleotide sequence ID" value="NZ_FOVM01000005.1"/>
</dbReference>
<evidence type="ECO:0000256" key="2">
    <source>
        <dbReference type="ARBA" id="ARBA00008653"/>
    </source>
</evidence>
<dbReference type="GO" id="GO:0009328">
    <property type="term" value="C:phenylalanine-tRNA ligase complex"/>
    <property type="evidence" value="ECO:0007669"/>
    <property type="project" value="TreeGrafter"/>
</dbReference>
<keyword evidence="11 16" id="KW-0694">RNA-binding</keyword>
<dbReference type="CDD" id="cd00769">
    <property type="entry name" value="PheRS_beta_core"/>
    <property type="match status" value="1"/>
</dbReference>
<dbReference type="SUPFAM" id="SSF56037">
    <property type="entry name" value="PheT/TilS domain"/>
    <property type="match status" value="1"/>
</dbReference>
<comment type="similarity">
    <text evidence="2 15">Belongs to the phenylalanyl-tRNA synthetase beta subunit family. Type 1 subfamily.</text>
</comment>
<evidence type="ECO:0000256" key="13">
    <source>
        <dbReference type="ARBA" id="ARBA00023146"/>
    </source>
</evidence>
<dbReference type="PANTHER" id="PTHR10947:SF0">
    <property type="entry name" value="PHENYLALANINE--TRNA LIGASE BETA SUBUNIT"/>
    <property type="match status" value="1"/>
</dbReference>
<dbReference type="GO" id="GO:0004826">
    <property type="term" value="F:phenylalanine-tRNA ligase activity"/>
    <property type="evidence" value="ECO:0007669"/>
    <property type="project" value="UniProtKB-UniRule"/>
</dbReference>
<dbReference type="Pfam" id="PF03484">
    <property type="entry name" value="B5"/>
    <property type="match status" value="1"/>
</dbReference>
<evidence type="ECO:0000256" key="12">
    <source>
        <dbReference type="ARBA" id="ARBA00022917"/>
    </source>
</evidence>
<dbReference type="SUPFAM" id="SSF54991">
    <property type="entry name" value="Anticodon-binding domain of PheRS"/>
    <property type="match status" value="1"/>
</dbReference>
<keyword evidence="9 15" id="KW-0067">ATP-binding</keyword>
<feature type="binding site" evidence="15">
    <location>
        <position position="483"/>
    </location>
    <ligand>
        <name>Mg(2+)</name>
        <dbReference type="ChEBI" id="CHEBI:18420"/>
        <note>shared with alpha subunit</note>
    </ligand>
</feature>
<dbReference type="HAMAP" id="MF_00283">
    <property type="entry name" value="Phe_tRNA_synth_beta1"/>
    <property type="match status" value="1"/>
</dbReference>
<evidence type="ECO:0000256" key="14">
    <source>
        <dbReference type="ARBA" id="ARBA00049255"/>
    </source>
</evidence>
<dbReference type="NCBIfam" id="TIGR00472">
    <property type="entry name" value="pheT_bact"/>
    <property type="match status" value="1"/>
</dbReference>
<dbReference type="SMART" id="SM00874">
    <property type="entry name" value="B5"/>
    <property type="match status" value="1"/>
</dbReference>
<evidence type="ECO:0000259" key="18">
    <source>
        <dbReference type="PROSITE" id="PS51447"/>
    </source>
</evidence>
<name>A0A1I5BGJ9_9MICO</name>
<dbReference type="SMART" id="SM00873">
    <property type="entry name" value="B3_4"/>
    <property type="match status" value="1"/>
</dbReference>
<dbReference type="Proteomes" id="UP000198867">
    <property type="component" value="Unassembled WGS sequence"/>
</dbReference>
<protein>
    <recommendedName>
        <fullName evidence="15">Phenylalanine--tRNA ligase beta subunit</fullName>
        <ecNumber evidence="15">6.1.1.20</ecNumber>
    </recommendedName>
    <alternativeName>
        <fullName evidence="15">Phenylalanyl-tRNA synthetase beta subunit</fullName>
        <shortName evidence="15">PheRS</shortName>
    </alternativeName>
</protein>
<keyword evidence="21" id="KW-1185">Reference proteome</keyword>
<evidence type="ECO:0000256" key="16">
    <source>
        <dbReference type="PROSITE-ProRule" id="PRU00209"/>
    </source>
</evidence>
<keyword evidence="6 15" id="KW-0436">Ligase</keyword>
<evidence type="ECO:0000256" key="1">
    <source>
        <dbReference type="ARBA" id="ARBA00004496"/>
    </source>
</evidence>
<feature type="binding site" evidence="15">
    <location>
        <position position="474"/>
    </location>
    <ligand>
        <name>Mg(2+)</name>
        <dbReference type="ChEBI" id="CHEBI:18420"/>
        <note>shared with alpha subunit</note>
    </ligand>
</feature>
<dbReference type="EC" id="6.1.1.20" evidence="15"/>
<dbReference type="InterPro" id="IPR012340">
    <property type="entry name" value="NA-bd_OB-fold"/>
</dbReference>
<feature type="domain" description="FDX-ACB" evidence="18">
    <location>
        <begin position="747"/>
        <end position="840"/>
    </location>
</feature>
<dbReference type="STRING" id="995034.SAMN05216219_1877"/>
<dbReference type="Gene3D" id="3.50.40.10">
    <property type="entry name" value="Phenylalanyl-trna Synthetase, Chain B, domain 3"/>
    <property type="match status" value="1"/>
</dbReference>
<evidence type="ECO:0000256" key="3">
    <source>
        <dbReference type="ARBA" id="ARBA00011209"/>
    </source>
</evidence>
<dbReference type="InterPro" id="IPR005147">
    <property type="entry name" value="tRNA_synthase_B5-dom"/>
</dbReference>
<dbReference type="EMBL" id="FOVM01000005">
    <property type="protein sequence ID" value="SFN73854.1"/>
    <property type="molecule type" value="Genomic_DNA"/>
</dbReference>
<keyword evidence="7 15" id="KW-0479">Metal-binding</keyword>
<dbReference type="InterPro" id="IPR033714">
    <property type="entry name" value="tRNA_bind_bactPheRS"/>
</dbReference>
<gene>
    <name evidence="15" type="primary">pheT</name>
    <name evidence="20" type="ORF">SAMN05216219_1877</name>
</gene>
<evidence type="ECO:0000256" key="15">
    <source>
        <dbReference type="HAMAP-Rule" id="MF_00283"/>
    </source>
</evidence>
<dbReference type="Gene3D" id="2.40.50.140">
    <property type="entry name" value="Nucleic acid-binding proteins"/>
    <property type="match status" value="1"/>
</dbReference>
<dbReference type="PROSITE" id="PS51483">
    <property type="entry name" value="B5"/>
    <property type="match status" value="1"/>
</dbReference>
<dbReference type="InterPro" id="IPR020825">
    <property type="entry name" value="Phe-tRNA_synthase-like_B3/B4"/>
</dbReference>
<comment type="cofactor">
    <cofactor evidence="15">
        <name>Mg(2+)</name>
        <dbReference type="ChEBI" id="CHEBI:18420"/>
    </cofactor>
    <text evidence="15">Binds 2 magnesium ions per tetramer.</text>
</comment>
<evidence type="ECO:0000256" key="7">
    <source>
        <dbReference type="ARBA" id="ARBA00022723"/>
    </source>
</evidence>
<evidence type="ECO:0000256" key="10">
    <source>
        <dbReference type="ARBA" id="ARBA00022842"/>
    </source>
</evidence>
<dbReference type="PROSITE" id="PS51447">
    <property type="entry name" value="FDX_ACB"/>
    <property type="match status" value="1"/>
</dbReference>
<keyword evidence="8 15" id="KW-0547">Nucleotide-binding</keyword>
<accession>A0A1I5BGJ9</accession>
<evidence type="ECO:0000256" key="4">
    <source>
        <dbReference type="ARBA" id="ARBA00022490"/>
    </source>
</evidence>
<dbReference type="Pfam" id="PF03483">
    <property type="entry name" value="B3_4"/>
    <property type="match status" value="1"/>
</dbReference>
<evidence type="ECO:0000259" key="19">
    <source>
        <dbReference type="PROSITE" id="PS51483"/>
    </source>
</evidence>
<dbReference type="GO" id="GO:0006432">
    <property type="term" value="P:phenylalanyl-tRNA aminoacylation"/>
    <property type="evidence" value="ECO:0007669"/>
    <property type="project" value="UniProtKB-UniRule"/>
</dbReference>
<dbReference type="InterPro" id="IPR004532">
    <property type="entry name" value="Phe-tRNA-ligase_IIc_bsu_bact"/>
</dbReference>
<evidence type="ECO:0000313" key="20">
    <source>
        <dbReference type="EMBL" id="SFN73854.1"/>
    </source>
</evidence>